<feature type="region of interest" description="Disordered" evidence="11">
    <location>
        <begin position="185"/>
        <end position="222"/>
    </location>
</feature>
<keyword evidence="5" id="KW-0805">Transcription regulation</keyword>
<feature type="compositionally biased region" description="Low complexity" evidence="11">
    <location>
        <begin position="207"/>
        <end position="219"/>
    </location>
</feature>
<feature type="compositionally biased region" description="Basic residues" evidence="11">
    <location>
        <begin position="194"/>
        <end position="206"/>
    </location>
</feature>
<accession>A0A8D8T3C1</accession>
<dbReference type="PANTHER" id="PTHR28643">
    <property type="entry name" value="SWI5-DEPENDENT RECOMBINATION DNA REPAIR PROTEIN 1 HOMOLOG"/>
    <property type="match status" value="1"/>
</dbReference>
<keyword evidence="8" id="KW-0234">DNA repair</keyword>
<proteinExistence type="inferred from homology"/>
<organism evidence="12">
    <name type="scientific">Cacopsylla melanoneura</name>
    <dbReference type="NCBI Taxonomy" id="428564"/>
    <lineage>
        <taxon>Eukaryota</taxon>
        <taxon>Metazoa</taxon>
        <taxon>Ecdysozoa</taxon>
        <taxon>Arthropoda</taxon>
        <taxon>Hexapoda</taxon>
        <taxon>Insecta</taxon>
        <taxon>Pterygota</taxon>
        <taxon>Neoptera</taxon>
        <taxon>Paraneoptera</taxon>
        <taxon>Hemiptera</taxon>
        <taxon>Sternorrhyncha</taxon>
        <taxon>Psylloidea</taxon>
        <taxon>Psyllidae</taxon>
        <taxon>Psyllinae</taxon>
        <taxon>Cacopsylla</taxon>
    </lineage>
</organism>
<dbReference type="AlphaFoldDB" id="A0A8D8T3C1"/>
<evidence type="ECO:0000256" key="5">
    <source>
        <dbReference type="ARBA" id="ARBA00023015"/>
    </source>
</evidence>
<evidence type="ECO:0000313" key="12">
    <source>
        <dbReference type="EMBL" id="CAG6681025.1"/>
    </source>
</evidence>
<dbReference type="EMBL" id="HBUF01253983">
    <property type="protein sequence ID" value="CAG6681025.1"/>
    <property type="molecule type" value="Transcribed_RNA"/>
</dbReference>
<dbReference type="PANTHER" id="PTHR28643:SF1">
    <property type="entry name" value="SWI5-DEPENDENT RECOMBINATION DNA REPAIR PROTEIN 1 HOMOLOG"/>
    <property type="match status" value="1"/>
</dbReference>
<dbReference type="Pfam" id="PF10376">
    <property type="entry name" value="Mei5"/>
    <property type="match status" value="1"/>
</dbReference>
<dbReference type="GO" id="GO:0003713">
    <property type="term" value="F:transcription coactivator activity"/>
    <property type="evidence" value="ECO:0007669"/>
    <property type="project" value="InterPro"/>
</dbReference>
<evidence type="ECO:0000256" key="7">
    <source>
        <dbReference type="ARBA" id="ARBA00023163"/>
    </source>
</evidence>
<keyword evidence="9" id="KW-0539">Nucleus</keyword>
<comment type="subcellular location">
    <subcellularLocation>
        <location evidence="1">Nucleus</location>
    </subcellularLocation>
</comment>
<dbReference type="GO" id="GO:0000724">
    <property type="term" value="P:double-strand break repair via homologous recombination"/>
    <property type="evidence" value="ECO:0007669"/>
    <property type="project" value="InterPro"/>
</dbReference>
<evidence type="ECO:0000256" key="11">
    <source>
        <dbReference type="SAM" id="MobiDB-lite"/>
    </source>
</evidence>
<dbReference type="InterPro" id="IPR042429">
    <property type="entry name" value="SFR1"/>
</dbReference>
<evidence type="ECO:0000256" key="10">
    <source>
        <dbReference type="ARBA" id="ARBA00033234"/>
    </source>
</evidence>
<keyword evidence="6" id="KW-0175">Coiled coil</keyword>
<evidence type="ECO:0000256" key="1">
    <source>
        <dbReference type="ARBA" id="ARBA00004123"/>
    </source>
</evidence>
<protein>
    <recommendedName>
        <fullName evidence="3">Swi5-dependent recombination DNA repair protein 1 homolog</fullName>
    </recommendedName>
    <alternativeName>
        <fullName evidence="10">Meiosis protein 5 homolog</fullName>
    </alternativeName>
</protein>
<evidence type="ECO:0000256" key="3">
    <source>
        <dbReference type="ARBA" id="ARBA00014688"/>
    </source>
</evidence>
<evidence type="ECO:0000256" key="6">
    <source>
        <dbReference type="ARBA" id="ARBA00023054"/>
    </source>
</evidence>
<dbReference type="Gene3D" id="6.10.140.1020">
    <property type="match status" value="1"/>
</dbReference>
<dbReference type="GO" id="GO:0032798">
    <property type="term" value="C:Swi5-Sfr1 complex"/>
    <property type="evidence" value="ECO:0007669"/>
    <property type="project" value="InterPro"/>
</dbReference>
<evidence type="ECO:0000256" key="8">
    <source>
        <dbReference type="ARBA" id="ARBA00023204"/>
    </source>
</evidence>
<evidence type="ECO:0000256" key="2">
    <source>
        <dbReference type="ARBA" id="ARBA00008729"/>
    </source>
</evidence>
<evidence type="ECO:0000256" key="4">
    <source>
        <dbReference type="ARBA" id="ARBA00022763"/>
    </source>
</evidence>
<evidence type="ECO:0000256" key="9">
    <source>
        <dbReference type="ARBA" id="ARBA00023242"/>
    </source>
</evidence>
<keyword evidence="7" id="KW-0804">Transcription</keyword>
<keyword evidence="4" id="KW-0227">DNA damage</keyword>
<comment type="similarity">
    <text evidence="2">Belongs to the SFR1/MEI5 family.</text>
</comment>
<sequence length="543" mass="61454">MDHIAKLIKTDPKANHLQSPCSGRVSQSKFLSPCRRVGLKRNTAPNKFVLKFKQIDPLNVGNEIVEQETKRAQNENEKNMFTLKTAKDLDNNNCINDTSLETSNVGEFHSMTNNENLEIATSVRNTKYSVDKTNDFDNSEAPHSEEKINDNVKHNNGSVQEINIECSRRSIESFKSVQTSTLCKSNTNQVTKKNTGRNKAVSKNKTNHSSNTRYSNSSSPDMMKMKSNVNVQTNDCDQTTLQGVPNSVEICSNGENILENKCELKDVPNERDCKNNNMSINTVVKTDGLDILNDTNEEDNFSDDLKKDNFLETQSSLSNYYENNIPESIIPNCSSFCDNTNNSLVNEAFGNEENVSNSDSTHPNQMKQLKINSTSEVNKLFRIEENISNSHIITDTSYTKQGKRVTKRFKNPIKQLDVKKIKLDTDQTKAEGLSETDKTQGVGLSETDETQAVRLRDIRRRIAEKEKKIANMKSTIANSSRHNLDELDSLISKWRTGSQEALTELLAEIRRRGKDNYNMSNLLGELNIPHDLVRYNEVEEDFV</sequence>
<reference evidence="12" key="1">
    <citation type="submission" date="2021-05" db="EMBL/GenBank/DDBJ databases">
        <authorList>
            <person name="Alioto T."/>
            <person name="Alioto T."/>
            <person name="Gomez Garrido J."/>
        </authorList>
    </citation>
    <scope>NUCLEOTIDE SEQUENCE</scope>
</reference>
<name>A0A8D8T3C1_9HEMI</name>
<dbReference type="InterPro" id="IPR018468">
    <property type="entry name" value="SFR1/Mei5"/>
</dbReference>